<dbReference type="PANTHER" id="PTHR31956">
    <property type="entry name" value="NON-SPECIFIC PHOSPHOLIPASE C4-RELATED"/>
    <property type="match status" value="1"/>
</dbReference>
<feature type="signal peptide" evidence="3">
    <location>
        <begin position="1"/>
        <end position="22"/>
    </location>
</feature>
<keyword evidence="2" id="KW-0843">Virulence</keyword>
<evidence type="ECO:0000313" key="4">
    <source>
        <dbReference type="EMBL" id="GAA4633530.1"/>
    </source>
</evidence>
<keyword evidence="5" id="KW-1185">Reference proteome</keyword>
<protein>
    <submittedName>
        <fullName evidence="4">Alkaline phosphatase family protein</fullName>
    </submittedName>
</protein>
<evidence type="ECO:0000256" key="2">
    <source>
        <dbReference type="ARBA" id="ARBA00023026"/>
    </source>
</evidence>
<reference evidence="5" key="1">
    <citation type="journal article" date="2019" name="Int. J. Syst. Evol. Microbiol.">
        <title>The Global Catalogue of Microorganisms (GCM) 10K type strain sequencing project: providing services to taxonomists for standard genome sequencing and annotation.</title>
        <authorList>
            <consortium name="The Broad Institute Genomics Platform"/>
            <consortium name="The Broad Institute Genome Sequencing Center for Infectious Disease"/>
            <person name="Wu L."/>
            <person name="Ma J."/>
        </authorList>
    </citation>
    <scope>NUCLEOTIDE SEQUENCE [LARGE SCALE GENOMIC DNA]</scope>
    <source>
        <strain evidence="5">JCM 17939</strain>
    </source>
</reference>
<comment type="caution">
    <text evidence="4">The sequence shown here is derived from an EMBL/GenBank/DDBJ whole genome shotgun (WGS) entry which is preliminary data.</text>
</comment>
<gene>
    <name evidence="4" type="ORF">GCM10023196_071410</name>
</gene>
<evidence type="ECO:0000313" key="5">
    <source>
        <dbReference type="Proteomes" id="UP001501442"/>
    </source>
</evidence>
<accession>A0ABP8UK41</accession>
<dbReference type="InterPro" id="IPR017850">
    <property type="entry name" value="Alkaline_phosphatase_core_sf"/>
</dbReference>
<sequence>MVAFAMAALSAAGLATVRPAVAATVPRPDHVVIVVMENHSYNDIIGSSSAPYINNTLKAGGANFTQSFAVTHPSQPNYLELFSGSTQGITDDSCPHTFSTENLGHRLIVAGDTFTGYSEDLPSVGYTGCQKGKYYRKHNPWVNFTNVPSSSNVPFSQFPTDYTRLPAVSFVIPNICNDMHDCSVGTGDGWLSAHVNGYAQWAKTHNSVLILTFDEDDHSQNNQIPTIFYGQHVKTGDFAERITHDNVLRTVEDGFTLACVANSCGATPITGIWF</sequence>
<keyword evidence="1" id="KW-0378">Hydrolase</keyword>
<evidence type="ECO:0000256" key="3">
    <source>
        <dbReference type="SAM" id="SignalP"/>
    </source>
</evidence>
<keyword evidence="3" id="KW-0732">Signal</keyword>
<dbReference type="PANTHER" id="PTHR31956:SF1">
    <property type="entry name" value="NON-SPECIFIC PHOSPHOLIPASE C1"/>
    <property type="match status" value="1"/>
</dbReference>
<evidence type="ECO:0000256" key="1">
    <source>
        <dbReference type="ARBA" id="ARBA00022801"/>
    </source>
</evidence>
<proteinExistence type="predicted"/>
<dbReference type="Gene3D" id="3.40.720.10">
    <property type="entry name" value="Alkaline Phosphatase, subunit A"/>
    <property type="match status" value="1"/>
</dbReference>
<organism evidence="4 5">
    <name type="scientific">Actinoallomurus vinaceus</name>
    <dbReference type="NCBI Taxonomy" id="1080074"/>
    <lineage>
        <taxon>Bacteria</taxon>
        <taxon>Bacillati</taxon>
        <taxon>Actinomycetota</taxon>
        <taxon>Actinomycetes</taxon>
        <taxon>Streptosporangiales</taxon>
        <taxon>Thermomonosporaceae</taxon>
        <taxon>Actinoallomurus</taxon>
    </lineage>
</organism>
<dbReference type="Proteomes" id="UP001501442">
    <property type="component" value="Unassembled WGS sequence"/>
</dbReference>
<name>A0ABP8UK41_9ACTN</name>
<feature type="chain" id="PRO_5046729321" evidence="3">
    <location>
        <begin position="23"/>
        <end position="274"/>
    </location>
</feature>
<dbReference type="InterPro" id="IPR007312">
    <property type="entry name" value="Phosphoesterase"/>
</dbReference>
<dbReference type="EMBL" id="BAABHK010000012">
    <property type="protein sequence ID" value="GAA4633530.1"/>
    <property type="molecule type" value="Genomic_DNA"/>
</dbReference>
<dbReference type="Pfam" id="PF04185">
    <property type="entry name" value="Phosphoesterase"/>
    <property type="match status" value="1"/>
</dbReference>